<dbReference type="GO" id="GO:0046983">
    <property type="term" value="F:protein dimerization activity"/>
    <property type="evidence" value="ECO:0007669"/>
    <property type="project" value="InterPro"/>
</dbReference>
<dbReference type="PROSITE" id="PS50888">
    <property type="entry name" value="BHLH"/>
    <property type="match status" value="1"/>
</dbReference>
<organism evidence="8 9">
    <name type="scientific">Salix dunnii</name>
    <dbReference type="NCBI Taxonomy" id="1413687"/>
    <lineage>
        <taxon>Eukaryota</taxon>
        <taxon>Viridiplantae</taxon>
        <taxon>Streptophyta</taxon>
        <taxon>Embryophyta</taxon>
        <taxon>Tracheophyta</taxon>
        <taxon>Spermatophyta</taxon>
        <taxon>Magnoliopsida</taxon>
        <taxon>eudicotyledons</taxon>
        <taxon>Gunneridae</taxon>
        <taxon>Pentapetalae</taxon>
        <taxon>rosids</taxon>
        <taxon>fabids</taxon>
        <taxon>Malpighiales</taxon>
        <taxon>Salicaceae</taxon>
        <taxon>Saliceae</taxon>
        <taxon>Salix</taxon>
    </lineage>
</organism>
<protein>
    <recommendedName>
        <fullName evidence="7">BHLH domain-containing protein</fullName>
    </recommendedName>
</protein>
<proteinExistence type="predicted"/>
<dbReference type="OrthoDB" id="1935281at2759"/>
<evidence type="ECO:0000256" key="2">
    <source>
        <dbReference type="ARBA" id="ARBA00011738"/>
    </source>
</evidence>
<dbReference type="InterPro" id="IPR036638">
    <property type="entry name" value="HLH_DNA-bd_sf"/>
</dbReference>
<keyword evidence="4" id="KW-0238">DNA-binding</keyword>
<gene>
    <name evidence="8" type="ORF">SADUNF_Sadunf12G0103000</name>
</gene>
<evidence type="ECO:0000256" key="5">
    <source>
        <dbReference type="ARBA" id="ARBA00023163"/>
    </source>
</evidence>
<dbReference type="GO" id="GO:0000977">
    <property type="term" value="F:RNA polymerase II transcription regulatory region sequence-specific DNA binding"/>
    <property type="evidence" value="ECO:0007669"/>
    <property type="project" value="TreeGrafter"/>
</dbReference>
<keyword evidence="6" id="KW-0539">Nucleus</keyword>
<evidence type="ECO:0000256" key="6">
    <source>
        <dbReference type="ARBA" id="ARBA00023242"/>
    </source>
</evidence>
<dbReference type="Proteomes" id="UP000657918">
    <property type="component" value="Unassembled WGS sequence"/>
</dbReference>
<keyword evidence="9" id="KW-1185">Reference proteome</keyword>
<evidence type="ECO:0000259" key="7">
    <source>
        <dbReference type="PROSITE" id="PS50888"/>
    </source>
</evidence>
<sequence>MFPLHHGDELCFNISSNPQQQHSSIPQDLILAQYAALHGSDTTSKMENGRRRNLISMENNEVARDQKMMHRNIERQRRQEMTALYASLRALLPLDFIKGKRSISDHMNESVNYIKYLQKKIKELSAKRDELKKFSNLSFDAPPSESSNKYSPITSVTLQPYPGGIEIVFDSDFRGQDFPLSRVLQVLLEDGISVVNCVSTKVNERLFQTVQTEVDDPACLNLSELRQKLTLLIVSSTSDLSK</sequence>
<comment type="subunit">
    <text evidence="2">Homodimer.</text>
</comment>
<dbReference type="PANTHER" id="PTHR13935:SF155">
    <property type="entry name" value="TRANSCRIPTION FACTOR BHLH120-LIKE"/>
    <property type="match status" value="1"/>
</dbReference>
<evidence type="ECO:0000256" key="3">
    <source>
        <dbReference type="ARBA" id="ARBA00023015"/>
    </source>
</evidence>
<dbReference type="Pfam" id="PF00010">
    <property type="entry name" value="HLH"/>
    <property type="match status" value="1"/>
</dbReference>
<name>A0A835MPS5_9ROSI</name>
<dbReference type="SMART" id="SM00353">
    <property type="entry name" value="HLH"/>
    <property type="match status" value="1"/>
</dbReference>
<keyword evidence="3" id="KW-0805">Transcription regulation</keyword>
<dbReference type="CDD" id="cd18914">
    <property type="entry name" value="bHLH_AtORG2_like"/>
    <property type="match status" value="1"/>
</dbReference>
<evidence type="ECO:0000313" key="9">
    <source>
        <dbReference type="Proteomes" id="UP000657918"/>
    </source>
</evidence>
<dbReference type="EMBL" id="JADGMS010000012">
    <property type="protein sequence ID" value="KAF9671944.1"/>
    <property type="molecule type" value="Genomic_DNA"/>
</dbReference>
<dbReference type="Gene3D" id="4.10.280.10">
    <property type="entry name" value="Helix-loop-helix DNA-binding domain"/>
    <property type="match status" value="1"/>
</dbReference>
<evidence type="ECO:0000256" key="4">
    <source>
        <dbReference type="ARBA" id="ARBA00023125"/>
    </source>
</evidence>
<dbReference type="GO" id="GO:0090575">
    <property type="term" value="C:RNA polymerase II transcription regulator complex"/>
    <property type="evidence" value="ECO:0007669"/>
    <property type="project" value="TreeGrafter"/>
</dbReference>
<dbReference type="PANTHER" id="PTHR13935">
    <property type="entry name" value="ACHAETE-SCUTE TRANSCRIPTION FACTOR-RELATED"/>
    <property type="match status" value="1"/>
</dbReference>
<keyword evidence="5" id="KW-0804">Transcription</keyword>
<reference evidence="8 9" key="1">
    <citation type="submission" date="2020-10" db="EMBL/GenBank/DDBJ databases">
        <title>Plant Genome Project.</title>
        <authorList>
            <person name="Zhang R.-G."/>
        </authorList>
    </citation>
    <scope>NUCLEOTIDE SEQUENCE [LARGE SCALE GENOMIC DNA]</scope>
    <source>
        <strain evidence="8">FAFU-HL-1</strain>
        <tissue evidence="8">Leaf</tissue>
    </source>
</reference>
<dbReference type="GO" id="GO:0000981">
    <property type="term" value="F:DNA-binding transcription factor activity, RNA polymerase II-specific"/>
    <property type="evidence" value="ECO:0007669"/>
    <property type="project" value="TreeGrafter"/>
</dbReference>
<dbReference type="InterPro" id="IPR015660">
    <property type="entry name" value="MASH1/Ascl1a-like"/>
</dbReference>
<accession>A0A835MPS5</accession>
<comment type="caution">
    <text evidence="8">The sequence shown here is derived from an EMBL/GenBank/DDBJ whole genome shotgun (WGS) entry which is preliminary data.</text>
</comment>
<dbReference type="SUPFAM" id="SSF47459">
    <property type="entry name" value="HLH, helix-loop-helix DNA-binding domain"/>
    <property type="match status" value="1"/>
</dbReference>
<evidence type="ECO:0000313" key="8">
    <source>
        <dbReference type="EMBL" id="KAF9671944.1"/>
    </source>
</evidence>
<dbReference type="FunFam" id="4.10.280.10:FF:000085">
    <property type="entry name" value="Transcription factor bHLH126"/>
    <property type="match status" value="1"/>
</dbReference>
<comment type="subcellular location">
    <subcellularLocation>
        <location evidence="1">Nucleus</location>
    </subcellularLocation>
</comment>
<feature type="domain" description="BHLH" evidence="7">
    <location>
        <begin position="65"/>
        <end position="117"/>
    </location>
</feature>
<evidence type="ECO:0000256" key="1">
    <source>
        <dbReference type="ARBA" id="ARBA00004123"/>
    </source>
</evidence>
<dbReference type="AlphaFoldDB" id="A0A835MPS5"/>
<dbReference type="InterPro" id="IPR011598">
    <property type="entry name" value="bHLH_dom"/>
</dbReference>